<evidence type="ECO:0000256" key="10">
    <source>
        <dbReference type="ARBA" id="ARBA00023146"/>
    </source>
</evidence>
<dbReference type="PRINTS" id="PR00980">
    <property type="entry name" value="TRNASYNTHALA"/>
</dbReference>
<sequence length="877" mass="98730">MKTSEIRSKFLKFFESKNHVILPSSSLVPVDDPTLLFTNSGMVQFKDIFSGKEQASYKRIVTAQRCFRAGGKHNDLENVGYTARHHTFFEMLGNFSFGDYFKRDAIHYAWELLTKVYNIPSHKLFITVYHDDDEAYDIWHSEIGVPSSLISRIGDNKGSKFASDNFWQMSDTGPCGPCSEIFYDHGQHFHGDPPGLGNIEGDRYVEIWNLVFMQFYIDKAQNISRLQVPCIDTGMGLERIAAVLQNVHSNYDTDSFKKLIFATASKIGIKNYSDNSLKVISDHLRASVFLIVDGVLPSNDGRGYVLRRIIRRALRHSYKLGHSGSFLYKLVPDLILEMSDAYPEISKKSDYISKIILQEEDRFGDTLIHGMKILNSAISKVEHGNQLDDDIVFSLYDTYGFPIDLTADVCREKGISIDLNSFDKHMNSQRNKARSSGKFKSNIYSLDCSNFVSEFYGYENHKLENSKILAIYVNGAIVNKIDNSQEKVCIILDKTPFYAELGGQVGDTGVLRSNDAVFIVNNTFLGNTNVFVHSGMLQNGILQVGDIVSSCVDRTRRLNISKNHSATHLMHFALREILGSHVHQKGSLVDDERIRFDFTNDYPLSCSQISQIEELVNYYIVLNSDVITDIIPYEKAISSGAIALFNEKYSSKVRVVSIGPSIELCGGTHVVKTGDIGFFKITTESSISNGVRRIEACTALKAVNFVSKQSSLLYDIAKIFNSSNDELLDRISQYKNYVKHKEKENLFLRKKLASSIVEYICMDNIDNQDEIKLVSYFFADLDQSILLDIMDFMKNRFKKVIVVLGTNDLSSNKGILVCGVSNSIIEIIEAREIMNFFASCVQGKGGGRANTATGSTNDAKLLPDGIENTKKWILSRI</sequence>
<dbReference type="GO" id="GO:0004813">
    <property type="term" value="F:alanine-tRNA ligase activity"/>
    <property type="evidence" value="ECO:0007669"/>
    <property type="project" value="UniProtKB-UniRule"/>
</dbReference>
<evidence type="ECO:0000256" key="1">
    <source>
        <dbReference type="ARBA" id="ARBA00008226"/>
    </source>
</evidence>
<name>M1LUA8_9PROT</name>
<dbReference type="GO" id="GO:0006419">
    <property type="term" value="P:alanyl-tRNA aminoacylation"/>
    <property type="evidence" value="ECO:0007669"/>
    <property type="project" value="UniProtKB-UniRule"/>
</dbReference>
<feature type="binding site" evidence="11">
    <location>
        <position position="665"/>
    </location>
    <ligand>
        <name>Zn(2+)</name>
        <dbReference type="ChEBI" id="CHEBI:29105"/>
    </ligand>
</feature>
<dbReference type="InterPro" id="IPR018164">
    <property type="entry name" value="Ala-tRNA-synth_IIc_N"/>
</dbReference>
<dbReference type="GO" id="GO:0008270">
    <property type="term" value="F:zinc ion binding"/>
    <property type="evidence" value="ECO:0007669"/>
    <property type="project" value="UniProtKB-UniRule"/>
</dbReference>
<dbReference type="InterPro" id="IPR018165">
    <property type="entry name" value="Ala-tRNA-synth_IIc_core"/>
</dbReference>
<keyword evidence="10 11" id="KW-0030">Aminoacyl-tRNA synthetase</keyword>
<comment type="catalytic activity">
    <reaction evidence="11">
        <text>tRNA(Ala) + L-alanine + ATP = L-alanyl-tRNA(Ala) + AMP + diphosphate</text>
        <dbReference type="Rhea" id="RHEA:12540"/>
        <dbReference type="Rhea" id="RHEA-COMP:9657"/>
        <dbReference type="Rhea" id="RHEA-COMP:9923"/>
        <dbReference type="ChEBI" id="CHEBI:30616"/>
        <dbReference type="ChEBI" id="CHEBI:33019"/>
        <dbReference type="ChEBI" id="CHEBI:57972"/>
        <dbReference type="ChEBI" id="CHEBI:78442"/>
        <dbReference type="ChEBI" id="CHEBI:78497"/>
        <dbReference type="ChEBI" id="CHEBI:456215"/>
        <dbReference type="EC" id="6.1.1.7"/>
    </reaction>
</comment>
<dbReference type="InterPro" id="IPR012947">
    <property type="entry name" value="tRNA_SAD"/>
</dbReference>
<feature type="domain" description="Alanyl-transfer RNA synthetases family profile" evidence="12">
    <location>
        <begin position="1"/>
        <end position="708"/>
    </location>
</feature>
<dbReference type="InterPro" id="IPR018162">
    <property type="entry name" value="Ala-tRNA-ligase_IIc_anticod-bd"/>
</dbReference>
<keyword evidence="6 11" id="KW-0862">Zinc</keyword>
<dbReference type="RefSeq" id="WP_015238472.1">
    <property type="nucleotide sequence ID" value="NC_020283.1"/>
</dbReference>
<dbReference type="Gene3D" id="6.10.250.550">
    <property type="match status" value="1"/>
</dbReference>
<evidence type="ECO:0000313" key="14">
    <source>
        <dbReference type="Proteomes" id="UP000011686"/>
    </source>
</evidence>
<dbReference type="Proteomes" id="UP000011686">
    <property type="component" value="Chromosome"/>
</dbReference>
<evidence type="ECO:0000256" key="2">
    <source>
        <dbReference type="ARBA" id="ARBA00022555"/>
    </source>
</evidence>
<keyword evidence="3 11" id="KW-0436">Ligase</keyword>
<dbReference type="FunFam" id="3.30.980.10:FF:000004">
    <property type="entry name" value="Alanine--tRNA ligase, cytoplasmic"/>
    <property type="match status" value="1"/>
</dbReference>
<dbReference type="Gene3D" id="2.40.30.130">
    <property type="match status" value="1"/>
</dbReference>
<reference evidence="13 14" key="1">
    <citation type="journal article" date="2013" name="Genome Biol. Evol.">
        <title>Genome evolution and phylogenomic analysis of candidatus kinetoplastibacterium, the betaproteobacterial endosymbionts of strigomonas and angomonas.</title>
        <authorList>
            <person name="Alves J.M."/>
            <person name="Serrano M.G."/>
            <person name="Maia da Silva F."/>
            <person name="Voegtly L.J."/>
            <person name="Matveyev A.V."/>
            <person name="Teixeira M.M."/>
            <person name="Camargo E.P."/>
            <person name="Buck G.A."/>
        </authorList>
    </citation>
    <scope>NUCLEOTIDE SEQUENCE [LARGE SCALE GENOMIC DNA]</scope>
    <source>
        <strain evidence="13 14">TCC036E</strain>
    </source>
</reference>
<proteinExistence type="inferred from homology"/>
<dbReference type="Pfam" id="PF02272">
    <property type="entry name" value="DHHA1"/>
    <property type="match status" value="1"/>
</dbReference>
<dbReference type="HAMAP" id="MF_00036_B">
    <property type="entry name" value="Ala_tRNA_synth_B"/>
    <property type="match status" value="1"/>
</dbReference>
<evidence type="ECO:0000256" key="7">
    <source>
        <dbReference type="ARBA" id="ARBA00022840"/>
    </source>
</evidence>
<dbReference type="Gene3D" id="3.30.980.10">
    <property type="entry name" value="Threonyl-trna Synthetase, Chain A, domain 2"/>
    <property type="match status" value="1"/>
</dbReference>
<dbReference type="SUPFAM" id="SSF55186">
    <property type="entry name" value="ThrRS/AlaRS common domain"/>
    <property type="match status" value="1"/>
</dbReference>
<dbReference type="GO" id="GO:0000049">
    <property type="term" value="F:tRNA binding"/>
    <property type="evidence" value="ECO:0007669"/>
    <property type="project" value="UniProtKB-KW"/>
</dbReference>
<dbReference type="InterPro" id="IPR023033">
    <property type="entry name" value="Ala_tRNA_ligase_euk/bac"/>
</dbReference>
<dbReference type="InterPro" id="IPR050058">
    <property type="entry name" value="Ala-tRNA_ligase"/>
</dbReference>
<dbReference type="InterPro" id="IPR045864">
    <property type="entry name" value="aa-tRNA-synth_II/BPL/LPL"/>
</dbReference>
<dbReference type="GO" id="GO:0002161">
    <property type="term" value="F:aminoacyl-tRNA deacylase activity"/>
    <property type="evidence" value="ECO:0007669"/>
    <property type="project" value="TreeGrafter"/>
</dbReference>
<dbReference type="PANTHER" id="PTHR11777">
    <property type="entry name" value="ALANYL-TRNA SYNTHETASE"/>
    <property type="match status" value="1"/>
</dbReference>
<dbReference type="Pfam" id="PF01411">
    <property type="entry name" value="tRNA-synt_2c"/>
    <property type="match status" value="1"/>
</dbReference>
<evidence type="ECO:0000256" key="3">
    <source>
        <dbReference type="ARBA" id="ARBA00022598"/>
    </source>
</evidence>
<dbReference type="NCBIfam" id="TIGR00344">
    <property type="entry name" value="alaS"/>
    <property type="match status" value="1"/>
</dbReference>
<dbReference type="SUPFAM" id="SSF50447">
    <property type="entry name" value="Translation proteins"/>
    <property type="match status" value="1"/>
</dbReference>
<dbReference type="GO" id="GO:0005829">
    <property type="term" value="C:cytosol"/>
    <property type="evidence" value="ECO:0007669"/>
    <property type="project" value="TreeGrafter"/>
</dbReference>
<dbReference type="Gene3D" id="3.30.54.20">
    <property type="match status" value="1"/>
</dbReference>
<dbReference type="CDD" id="cd00673">
    <property type="entry name" value="AlaRS_core"/>
    <property type="match status" value="1"/>
</dbReference>
<dbReference type="Gene3D" id="3.30.930.10">
    <property type="entry name" value="Bira Bifunctional Protein, Domain 2"/>
    <property type="match status" value="1"/>
</dbReference>
<dbReference type="FunFam" id="3.30.930.10:FF:000004">
    <property type="entry name" value="Alanine--tRNA ligase"/>
    <property type="match status" value="1"/>
</dbReference>
<dbReference type="AlphaFoldDB" id="M1LUA8"/>
<evidence type="ECO:0000256" key="8">
    <source>
        <dbReference type="ARBA" id="ARBA00022884"/>
    </source>
</evidence>
<feature type="binding site" evidence="11">
    <location>
        <position position="669"/>
    </location>
    <ligand>
        <name>Zn(2+)</name>
        <dbReference type="ChEBI" id="CHEBI:29105"/>
    </ligand>
</feature>
<dbReference type="InterPro" id="IPR002318">
    <property type="entry name" value="Ala-tRNA-lgiase_IIc"/>
</dbReference>
<dbReference type="FunFam" id="3.10.310.40:FF:000001">
    <property type="entry name" value="Alanine--tRNA ligase"/>
    <property type="match status" value="1"/>
</dbReference>
<dbReference type="EC" id="6.1.1.7" evidence="11"/>
<evidence type="ECO:0000313" key="13">
    <source>
        <dbReference type="EMBL" id="AGF47686.1"/>
    </source>
</evidence>
<evidence type="ECO:0000256" key="6">
    <source>
        <dbReference type="ARBA" id="ARBA00022833"/>
    </source>
</evidence>
<organism evidence="13 14">
    <name type="scientific">Candidatus Kinetoplastidibacterium crithidiae TCC036E</name>
    <dbReference type="NCBI Taxonomy" id="1208918"/>
    <lineage>
        <taxon>Bacteria</taxon>
        <taxon>Pseudomonadati</taxon>
        <taxon>Pseudomonadota</taxon>
        <taxon>Betaproteobacteria</taxon>
        <taxon>Candidatus Kinetoplastidibacterium</taxon>
    </lineage>
</organism>
<evidence type="ECO:0000259" key="12">
    <source>
        <dbReference type="PROSITE" id="PS50860"/>
    </source>
</evidence>
<dbReference type="eggNOG" id="COG0013">
    <property type="taxonomic scope" value="Bacteria"/>
</dbReference>
<dbReference type="PANTHER" id="PTHR11777:SF9">
    <property type="entry name" value="ALANINE--TRNA LIGASE, CYTOPLASMIC"/>
    <property type="match status" value="1"/>
</dbReference>
<evidence type="ECO:0000256" key="9">
    <source>
        <dbReference type="ARBA" id="ARBA00022917"/>
    </source>
</evidence>
<dbReference type="EMBL" id="CP003804">
    <property type="protein sequence ID" value="AGF47686.1"/>
    <property type="molecule type" value="Genomic_DNA"/>
</dbReference>
<dbReference type="PROSITE" id="PS50860">
    <property type="entry name" value="AA_TRNA_LIGASE_II_ALA"/>
    <property type="match status" value="1"/>
</dbReference>
<keyword evidence="9 11" id="KW-0648">Protein biosynthesis</keyword>
<dbReference type="SUPFAM" id="SSF101353">
    <property type="entry name" value="Putative anticodon-binding domain of alanyl-tRNA synthetase (AlaRS)"/>
    <property type="match status" value="1"/>
</dbReference>
<keyword evidence="4 11" id="KW-0479">Metal-binding</keyword>
<feature type="binding site" evidence="11">
    <location>
        <position position="568"/>
    </location>
    <ligand>
        <name>Zn(2+)</name>
        <dbReference type="ChEBI" id="CHEBI:29105"/>
    </ligand>
</feature>
<evidence type="ECO:0000256" key="4">
    <source>
        <dbReference type="ARBA" id="ARBA00022723"/>
    </source>
</evidence>
<dbReference type="InterPro" id="IPR018163">
    <property type="entry name" value="Thr/Ala-tRNA-synth_IIc_edit"/>
</dbReference>
<keyword evidence="14" id="KW-1185">Reference proteome</keyword>
<comment type="domain">
    <text evidence="11">Consists of three domains; the N-terminal catalytic domain, the editing domain and the C-terminal C-Ala domain. The editing domain removes incorrectly charged amino acids, while the C-Ala domain, along with tRNA(Ala), serves as a bridge to cooperatively bring together the editing and aminoacylation centers thus stimulating deacylation of misacylated tRNAs.</text>
</comment>
<evidence type="ECO:0000256" key="5">
    <source>
        <dbReference type="ARBA" id="ARBA00022741"/>
    </source>
</evidence>
<dbReference type="SUPFAM" id="SSF55681">
    <property type="entry name" value="Class II aaRS and biotin synthetases"/>
    <property type="match status" value="1"/>
</dbReference>
<dbReference type="PATRIC" id="fig|1208918.3.peg.386"/>
<keyword evidence="7 11" id="KW-0067">ATP-binding</keyword>
<dbReference type="KEGG" id="kct:CDEE_0678"/>
<dbReference type="Pfam" id="PF07973">
    <property type="entry name" value="tRNA_SAD"/>
    <property type="match status" value="1"/>
</dbReference>
<dbReference type="InterPro" id="IPR003156">
    <property type="entry name" value="DHHA1_dom"/>
</dbReference>
<feature type="binding site" evidence="11">
    <location>
        <position position="564"/>
    </location>
    <ligand>
        <name>Zn(2+)</name>
        <dbReference type="ChEBI" id="CHEBI:29105"/>
    </ligand>
</feature>
<dbReference type="GO" id="GO:0045892">
    <property type="term" value="P:negative regulation of DNA-templated transcription"/>
    <property type="evidence" value="ECO:0007669"/>
    <property type="project" value="TreeGrafter"/>
</dbReference>
<dbReference type="STRING" id="1208918.CDEE_0678"/>
<accession>M1LUA8</accession>
<dbReference type="SMART" id="SM00863">
    <property type="entry name" value="tRNA_SAD"/>
    <property type="match status" value="1"/>
</dbReference>
<keyword evidence="8 11" id="KW-0694">RNA-binding</keyword>
<keyword evidence="5 11" id="KW-0547">Nucleotide-binding</keyword>
<comment type="similarity">
    <text evidence="1 11">Belongs to the class-II aminoacyl-tRNA synthetase family.</text>
</comment>
<dbReference type="Gene3D" id="3.10.310.40">
    <property type="match status" value="1"/>
</dbReference>
<dbReference type="InterPro" id="IPR009000">
    <property type="entry name" value="Transl_B-barrel_sf"/>
</dbReference>
<keyword evidence="11" id="KW-0963">Cytoplasm</keyword>
<comment type="cofactor">
    <cofactor evidence="11">
        <name>Zn(2+)</name>
        <dbReference type="ChEBI" id="CHEBI:29105"/>
    </cofactor>
    <text evidence="11">Binds 1 zinc ion per subunit.</text>
</comment>
<comment type="subcellular location">
    <subcellularLocation>
        <location evidence="11">Cytoplasm</location>
    </subcellularLocation>
</comment>
<dbReference type="HOGENOM" id="CLU_004485_1_1_4"/>
<gene>
    <name evidence="11" type="primary">alaS</name>
    <name evidence="13" type="ORF">CDEE_0678</name>
</gene>
<dbReference type="GO" id="GO:0005524">
    <property type="term" value="F:ATP binding"/>
    <property type="evidence" value="ECO:0007669"/>
    <property type="project" value="UniProtKB-UniRule"/>
</dbReference>
<keyword evidence="2 11" id="KW-0820">tRNA-binding</keyword>
<protein>
    <recommendedName>
        <fullName evidence="11">Alanine--tRNA ligase</fullName>
        <ecNumber evidence="11">6.1.1.7</ecNumber>
    </recommendedName>
    <alternativeName>
        <fullName evidence="11">Alanyl-tRNA synthetase</fullName>
        <shortName evidence="11">AlaRS</shortName>
    </alternativeName>
</protein>
<comment type="function">
    <text evidence="11">Catalyzes the attachment of alanine to tRNA(Ala) in a two-step reaction: alanine is first activated by ATP to form Ala-AMP and then transferred to the acceptor end of tRNA(Ala). Also edits incorrectly charged Ser-tRNA(Ala) and Gly-tRNA(Ala) via its editing domain.</text>
</comment>
<evidence type="ECO:0000256" key="11">
    <source>
        <dbReference type="HAMAP-Rule" id="MF_00036"/>
    </source>
</evidence>